<evidence type="ECO:0000313" key="2">
    <source>
        <dbReference type="Proteomes" id="UP000026902"/>
    </source>
</evidence>
<dbReference type="RefSeq" id="YP_009037048.1">
    <property type="nucleotide sequence ID" value="NC_024216.1"/>
</dbReference>
<evidence type="ECO:0000313" key="1">
    <source>
        <dbReference type="EMBL" id="AHZ09582.1"/>
    </source>
</evidence>
<dbReference type="GeneID" id="19526448"/>
<sequence length="66" mass="7526">MEQENLEGKELYYSLNGGFGAWLQVIMLVRCGMVDSLEDLEDKGIKMLEDINENMKELEAELNGEV</sequence>
<dbReference type="KEGG" id="vg:19526448"/>
<protein>
    <submittedName>
        <fullName evidence="1">Uncharacterized protein</fullName>
    </submittedName>
</protein>
<reference evidence="2" key="1">
    <citation type="submission" date="2014-09" db="EMBL/GenBank/DDBJ databases">
        <authorList>
            <person name="Sauder A.B."/>
            <person name="McKenzie Q.R."/>
            <person name="Temple L.M."/>
            <person name="Alexis B.K."/>
            <person name="Al-Atrache Z."/>
            <person name="Lewis L.O."/>
            <person name="Loesser-Casey K.E."/>
            <person name="Mitchell K.J."/>
        </authorList>
    </citation>
    <scope>NUCLEOTIDE SEQUENCE [LARGE SCALE GENOMIC DNA]</scope>
</reference>
<keyword evidence="2" id="KW-1185">Reference proteome</keyword>
<accession>A0A024AZN2</accession>
<dbReference type="EMBL" id="KJ489397">
    <property type="protein sequence ID" value="AHZ09582.1"/>
    <property type="molecule type" value="Genomic_DNA"/>
</dbReference>
<organism evidence="1 2">
    <name type="scientific">Bacillus phage CAM003</name>
    <dbReference type="NCBI Taxonomy" id="1486657"/>
    <lineage>
        <taxon>Viruses</taxon>
        <taxon>Duplodnaviria</taxon>
        <taxon>Heunggongvirae</taxon>
        <taxon>Uroviricota</taxon>
        <taxon>Caudoviricetes</taxon>
        <taxon>Herelleviridae</taxon>
        <taxon>Bastillevirinae</taxon>
        <taxon>Bastillevirus</taxon>
        <taxon>Bastillevirus CAM003</taxon>
    </lineage>
</organism>
<name>A0A024AZN2_9CAUD</name>
<dbReference type="Proteomes" id="UP000026902">
    <property type="component" value="Segment"/>
</dbReference>
<proteinExistence type="predicted"/>